<reference evidence="12" key="1">
    <citation type="submission" date="2020-11" db="EMBL/GenBank/DDBJ databases">
        <authorList>
            <consortium name="DOE Joint Genome Institute"/>
            <person name="Ahrendt S."/>
            <person name="Riley R."/>
            <person name="Andreopoulos W."/>
            <person name="Labutti K."/>
            <person name="Pangilinan J."/>
            <person name="Ruiz-Duenas F.J."/>
            <person name="Barrasa J.M."/>
            <person name="Sanchez-Garcia M."/>
            <person name="Camarero S."/>
            <person name="Miyauchi S."/>
            <person name="Serrano A."/>
            <person name="Linde D."/>
            <person name="Babiker R."/>
            <person name="Drula E."/>
            <person name="Ayuso-Fernandez I."/>
            <person name="Pacheco R."/>
            <person name="Padilla G."/>
            <person name="Ferreira P."/>
            <person name="Barriuso J."/>
            <person name="Kellner H."/>
            <person name="Castanera R."/>
            <person name="Alfaro M."/>
            <person name="Ramirez L."/>
            <person name="Pisabarro A.G."/>
            <person name="Kuo A."/>
            <person name="Tritt A."/>
            <person name="Lipzen A."/>
            <person name="He G."/>
            <person name="Yan M."/>
            <person name="Ng V."/>
            <person name="Cullen D."/>
            <person name="Martin F."/>
            <person name="Rosso M.-N."/>
            <person name="Henrissat B."/>
            <person name="Hibbett D."/>
            <person name="Martinez A.T."/>
            <person name="Grigoriev I.V."/>
        </authorList>
    </citation>
    <scope>NUCLEOTIDE SEQUENCE</scope>
    <source>
        <strain evidence="12">ATCC 90797</strain>
    </source>
</reference>
<evidence type="ECO:0000256" key="2">
    <source>
        <dbReference type="ARBA" id="ARBA00006914"/>
    </source>
</evidence>
<dbReference type="Proteomes" id="UP000807025">
    <property type="component" value="Unassembled WGS sequence"/>
</dbReference>
<protein>
    <recommendedName>
        <fullName evidence="8">Peroxisomal ATPase PEX6</fullName>
    </recommendedName>
    <alternativeName>
        <fullName evidence="9">Peroxin-6</fullName>
    </alternativeName>
</protein>
<dbReference type="InterPro" id="IPR056995">
    <property type="entry name" value="PEX6_4th_dom"/>
</dbReference>
<dbReference type="InterPro" id="IPR003593">
    <property type="entry name" value="AAA+_ATPase"/>
</dbReference>
<evidence type="ECO:0000256" key="5">
    <source>
        <dbReference type="ARBA" id="ARBA00022801"/>
    </source>
</evidence>
<evidence type="ECO:0000256" key="6">
    <source>
        <dbReference type="ARBA" id="ARBA00022840"/>
    </source>
</evidence>
<dbReference type="CDD" id="cd19527">
    <property type="entry name" value="RecA-like_PEX6_r2"/>
    <property type="match status" value="1"/>
</dbReference>
<evidence type="ECO:0000313" key="13">
    <source>
        <dbReference type="Proteomes" id="UP000807025"/>
    </source>
</evidence>
<evidence type="ECO:0000256" key="3">
    <source>
        <dbReference type="ARBA" id="ARBA00022593"/>
    </source>
</evidence>
<evidence type="ECO:0000256" key="7">
    <source>
        <dbReference type="ARBA" id="ARBA00023136"/>
    </source>
</evidence>
<name>A0A9P5ZXE0_PLEER</name>
<dbReference type="InterPro" id="IPR050168">
    <property type="entry name" value="AAA_ATPase_domain"/>
</dbReference>
<dbReference type="GO" id="GO:0005778">
    <property type="term" value="C:peroxisomal membrane"/>
    <property type="evidence" value="ECO:0007669"/>
    <property type="project" value="TreeGrafter"/>
</dbReference>
<dbReference type="SMART" id="SM00382">
    <property type="entry name" value="AAA"/>
    <property type="match status" value="2"/>
</dbReference>
<comment type="caution">
    <text evidence="12">The sequence shown here is derived from an EMBL/GenBank/DDBJ whole genome shotgun (WGS) entry which is preliminary data.</text>
</comment>
<keyword evidence="7" id="KW-0472">Membrane</keyword>
<dbReference type="InterPro" id="IPR041569">
    <property type="entry name" value="AAA_lid_3"/>
</dbReference>
<dbReference type="PANTHER" id="PTHR23077:SF9">
    <property type="entry name" value="PEROXISOMAL ATPASE PEX6"/>
    <property type="match status" value="1"/>
</dbReference>
<keyword evidence="6" id="KW-0067">ATP-binding</keyword>
<organism evidence="12 13">
    <name type="scientific">Pleurotus eryngii</name>
    <name type="common">Boletus of the steppes</name>
    <dbReference type="NCBI Taxonomy" id="5323"/>
    <lineage>
        <taxon>Eukaryota</taxon>
        <taxon>Fungi</taxon>
        <taxon>Dikarya</taxon>
        <taxon>Basidiomycota</taxon>
        <taxon>Agaricomycotina</taxon>
        <taxon>Agaricomycetes</taxon>
        <taxon>Agaricomycetidae</taxon>
        <taxon>Agaricales</taxon>
        <taxon>Pleurotineae</taxon>
        <taxon>Pleurotaceae</taxon>
        <taxon>Pleurotus</taxon>
    </lineage>
</organism>
<proteinExistence type="inferred from homology"/>
<keyword evidence="5" id="KW-0378">Hydrolase</keyword>
<dbReference type="InterPro" id="IPR003959">
    <property type="entry name" value="ATPase_AAA_core"/>
</dbReference>
<evidence type="ECO:0000256" key="10">
    <source>
        <dbReference type="ARBA" id="ARBA00048778"/>
    </source>
</evidence>
<evidence type="ECO:0000256" key="8">
    <source>
        <dbReference type="ARBA" id="ARBA00034811"/>
    </source>
</evidence>
<keyword evidence="13" id="KW-1185">Reference proteome</keyword>
<dbReference type="SUPFAM" id="SSF52540">
    <property type="entry name" value="P-loop containing nucleoside triphosphate hydrolases"/>
    <property type="match status" value="2"/>
</dbReference>
<accession>A0A9P5ZXE0</accession>
<evidence type="ECO:0000256" key="4">
    <source>
        <dbReference type="ARBA" id="ARBA00022741"/>
    </source>
</evidence>
<dbReference type="GO" id="GO:0016887">
    <property type="term" value="F:ATP hydrolysis activity"/>
    <property type="evidence" value="ECO:0007669"/>
    <property type="project" value="InterPro"/>
</dbReference>
<evidence type="ECO:0000256" key="1">
    <source>
        <dbReference type="ARBA" id="ARBA00004370"/>
    </source>
</evidence>
<gene>
    <name evidence="12" type="ORF">BDN71DRAFT_1446768</name>
</gene>
<dbReference type="Gene3D" id="1.10.8.60">
    <property type="match status" value="2"/>
</dbReference>
<dbReference type="FunFam" id="3.40.50.300:FF:000109">
    <property type="entry name" value="Peroxisomal biogenesis factor 6"/>
    <property type="match status" value="1"/>
</dbReference>
<comment type="catalytic activity">
    <reaction evidence="10">
        <text>ATP + H2O = ADP + phosphate + H(+)</text>
        <dbReference type="Rhea" id="RHEA:13065"/>
        <dbReference type="ChEBI" id="CHEBI:15377"/>
        <dbReference type="ChEBI" id="CHEBI:15378"/>
        <dbReference type="ChEBI" id="CHEBI:30616"/>
        <dbReference type="ChEBI" id="CHEBI:43474"/>
        <dbReference type="ChEBI" id="CHEBI:456216"/>
    </reaction>
    <physiologicalReaction direction="left-to-right" evidence="10">
        <dbReference type="Rhea" id="RHEA:13066"/>
    </physiologicalReaction>
</comment>
<feature type="domain" description="AAA+ ATPase" evidence="11">
    <location>
        <begin position="797"/>
        <end position="938"/>
    </location>
</feature>
<feature type="domain" description="AAA+ ATPase" evidence="11">
    <location>
        <begin position="529"/>
        <end position="668"/>
    </location>
</feature>
<evidence type="ECO:0000313" key="12">
    <source>
        <dbReference type="EMBL" id="KAF9496053.1"/>
    </source>
</evidence>
<dbReference type="Gene3D" id="3.40.50.300">
    <property type="entry name" value="P-loop containing nucleotide triphosphate hydrolases"/>
    <property type="match status" value="2"/>
</dbReference>
<dbReference type="InterPro" id="IPR003960">
    <property type="entry name" value="ATPase_AAA_CS"/>
</dbReference>
<sequence>MTFLFNDHRVLVVPCTPLPDTANLTADLVSIGENLYRTRLGQGRLGLRIASATCSEGPSLICWAQPDMKTDGISVPSGWLTQHNQIFSKSASGISNVSISIIEPTLITEVFLTALSPDALQFSRAHIGELETSLTQKSMILRQSTMHTIPAAIIESSGWSKRKILQYRLNMVSPVTQGYAEKGSTRFIVAFSGDFPAEHTTGDSENESDSEGIEIDEGFLAVGSSNPHSSTLDPLFQAEPLSEIQGDHPGDHVLYLNVSDFGRVGLLNGDWGIIHASNVSRRRLVRVYTDPSDSRPTGVITGAPMLLCNISEGFDYSTKSFSLRTSPFGSLEPNIPIARSATIARVATPISTDRSYQTLFLLALKRYFEGKKRLVKEGDLIALEIDTDLSWRIADPQKTEVSSPDDDEPSSIFPCTPTRANEVVFFMITHIEHPAVTNAIDSHNVAYESAAGELGFWIDPTITRIVQTGLEHTRIPDIGLSTPGDQGPRSLLATISKQDSALLSIGSPFDQLRSVLSATFADFAVDYDLDLSVLLQGARGTGKSTVACWAAQRLGFNILEINCYNLLGENDTKTEGILRSRFDKAIQCAPCILFLKHTDALAQTTQVLETGKDPAIVTALKECMEQAQGSWRTTNFPVVVLGTTSEPSKVPGSILALFKHQISFEAPNEAERYEILNGLLDGAILAPDVSLASIATQTAALVASDLASLVARARHVSLQNLPVTPNVDQSNIPLTASDFDVALSKARASYSDAIGAPRIPSVTWDDVGGLAHVKSDILDTIQLPLEHPELFADGLKKRSGILLYGPPGTGKTLLAKAVATSCSLNFFSVKGPELLNMYIGESEANVRRVFQRARDARPCVIFFDELDSVAPKRGNHGDSGGVMDRIVSQLLAELDGMSSGKGGSDVFVIGATNRPDLLDPALLRPGRFDRMLYLGVSDTHEAQSNILEALTRKFRLHPDLNLKEVAERCPFNYTGADFYALCSDAMLGAMSRKAEELEAVISKLNEAPGPHSHPFPLTPQYYLAEMATPEEIDVLVTEEDFDIALKNLVPSVSQSEMEHYARVQRRFSQKSND</sequence>
<evidence type="ECO:0000259" key="11">
    <source>
        <dbReference type="SMART" id="SM00382"/>
    </source>
</evidence>
<dbReference type="GO" id="GO:0005524">
    <property type="term" value="F:ATP binding"/>
    <property type="evidence" value="ECO:0007669"/>
    <property type="project" value="UniProtKB-KW"/>
</dbReference>
<comment type="similarity">
    <text evidence="2">Belongs to the AAA ATPase family.</text>
</comment>
<dbReference type="InterPro" id="IPR027417">
    <property type="entry name" value="P-loop_NTPase"/>
</dbReference>
<dbReference type="GO" id="GO:0016558">
    <property type="term" value="P:protein import into peroxisome matrix"/>
    <property type="evidence" value="ECO:0007669"/>
    <property type="project" value="TreeGrafter"/>
</dbReference>
<dbReference type="PANTHER" id="PTHR23077">
    <property type="entry name" value="AAA-FAMILY ATPASE"/>
    <property type="match status" value="1"/>
</dbReference>
<dbReference type="FunFam" id="1.10.8.60:FF:000039">
    <property type="entry name" value="peroxisome biogenesis factor 6"/>
    <property type="match status" value="1"/>
</dbReference>
<dbReference type="Pfam" id="PF17862">
    <property type="entry name" value="AAA_lid_3"/>
    <property type="match status" value="1"/>
</dbReference>
<keyword evidence="4" id="KW-0547">Nucleotide-binding</keyword>
<dbReference type="PROSITE" id="PS00674">
    <property type="entry name" value="AAA"/>
    <property type="match status" value="1"/>
</dbReference>
<dbReference type="InterPro" id="IPR047533">
    <property type="entry name" value="RecA-like_PEX6_r2"/>
</dbReference>
<keyword evidence="3" id="KW-0962">Peroxisome biogenesis</keyword>
<dbReference type="EMBL" id="MU154556">
    <property type="protein sequence ID" value="KAF9496053.1"/>
    <property type="molecule type" value="Genomic_DNA"/>
</dbReference>
<dbReference type="AlphaFoldDB" id="A0A9P5ZXE0"/>
<comment type="subcellular location">
    <subcellularLocation>
        <location evidence="1">Membrane</location>
    </subcellularLocation>
</comment>
<dbReference type="Pfam" id="PF00004">
    <property type="entry name" value="AAA"/>
    <property type="match status" value="2"/>
</dbReference>
<dbReference type="OrthoDB" id="5553750at2759"/>
<dbReference type="Pfam" id="PF23315">
    <property type="entry name" value="PEX6_4th"/>
    <property type="match status" value="1"/>
</dbReference>
<dbReference type="GO" id="GO:0005829">
    <property type="term" value="C:cytosol"/>
    <property type="evidence" value="ECO:0007669"/>
    <property type="project" value="TreeGrafter"/>
</dbReference>
<evidence type="ECO:0000256" key="9">
    <source>
        <dbReference type="ARBA" id="ARBA00034920"/>
    </source>
</evidence>